<organism evidence="2 3">
    <name type="scientific">Paenibacillus albidus</name>
    <dbReference type="NCBI Taxonomy" id="2041023"/>
    <lineage>
        <taxon>Bacteria</taxon>
        <taxon>Bacillati</taxon>
        <taxon>Bacillota</taxon>
        <taxon>Bacilli</taxon>
        <taxon>Bacillales</taxon>
        <taxon>Paenibacillaceae</taxon>
        <taxon>Paenibacillus</taxon>
    </lineage>
</organism>
<dbReference type="Gene3D" id="3.40.50.300">
    <property type="entry name" value="P-loop containing nucleotide triphosphate hydrolases"/>
    <property type="match status" value="1"/>
</dbReference>
<feature type="domain" description="IstB-like ATP-binding" evidence="1">
    <location>
        <begin position="125"/>
        <end position="270"/>
    </location>
</feature>
<gene>
    <name evidence="2" type="primary">dnaI</name>
    <name evidence="2" type="ORF">GCM10010912_18070</name>
</gene>
<dbReference type="NCBIfam" id="NF006505">
    <property type="entry name" value="PRK08939.1"/>
    <property type="match status" value="1"/>
</dbReference>
<dbReference type="PANTHER" id="PTHR30050">
    <property type="entry name" value="CHROMOSOMAL REPLICATION INITIATOR PROTEIN DNAA"/>
    <property type="match status" value="1"/>
</dbReference>
<name>A0A917FDJ6_9BACL</name>
<dbReference type="InterPro" id="IPR027417">
    <property type="entry name" value="P-loop_NTPase"/>
</dbReference>
<evidence type="ECO:0000313" key="2">
    <source>
        <dbReference type="EMBL" id="GGF73237.1"/>
    </source>
</evidence>
<dbReference type="Pfam" id="PF01695">
    <property type="entry name" value="IstB_IS21"/>
    <property type="match status" value="1"/>
</dbReference>
<dbReference type="PANTHER" id="PTHR30050:SF8">
    <property type="entry name" value="PRIMOSOMAL PROTEIN DNAI"/>
    <property type="match status" value="1"/>
</dbReference>
<keyword evidence="3" id="KW-1185">Reference proteome</keyword>
<evidence type="ECO:0000313" key="3">
    <source>
        <dbReference type="Proteomes" id="UP000637643"/>
    </source>
</evidence>
<reference evidence="2" key="2">
    <citation type="submission" date="2020-09" db="EMBL/GenBank/DDBJ databases">
        <authorList>
            <person name="Sun Q."/>
            <person name="Zhou Y."/>
        </authorList>
    </citation>
    <scope>NUCLEOTIDE SEQUENCE</scope>
    <source>
        <strain evidence="2">CGMCC 1.16134</strain>
    </source>
</reference>
<protein>
    <submittedName>
        <fullName evidence="2">Primosomal protein DnaI</fullName>
    </submittedName>
</protein>
<accession>A0A917FDJ6</accession>
<dbReference type="SUPFAM" id="SSF52540">
    <property type="entry name" value="P-loop containing nucleoside triphosphate hydrolases"/>
    <property type="match status" value="1"/>
</dbReference>
<proteinExistence type="predicted"/>
<dbReference type="EMBL" id="BMKR01000006">
    <property type="protein sequence ID" value="GGF73237.1"/>
    <property type="molecule type" value="Genomic_DNA"/>
</dbReference>
<dbReference type="AlphaFoldDB" id="A0A917FDJ6"/>
<dbReference type="CDD" id="cd00009">
    <property type="entry name" value="AAA"/>
    <property type="match status" value="1"/>
</dbReference>
<comment type="caution">
    <text evidence="2">The sequence shown here is derived from an EMBL/GenBank/DDBJ whole genome shotgun (WGS) entry which is preliminary data.</text>
</comment>
<evidence type="ECO:0000259" key="1">
    <source>
        <dbReference type="Pfam" id="PF01695"/>
    </source>
</evidence>
<dbReference type="InterPro" id="IPR002611">
    <property type="entry name" value="IstB_ATP-bd"/>
</dbReference>
<dbReference type="GO" id="GO:0006260">
    <property type="term" value="P:DNA replication"/>
    <property type="evidence" value="ECO:0007669"/>
    <property type="project" value="TreeGrafter"/>
</dbReference>
<sequence length="320" mass="36282">MKSMGDEIKRLLPDRFFERKAALLKHIGTHPEFLRLQSKYPELVDLNRDLSSLGNHISCFDHCQSCPGLSGCLNEFPGHSSHEEANDKQKSLVFRLRKCPKLLAYEKRIANQSRIKSHNVPAHIVEATFEDLEIDQSRRLAISECINFCFSYEKGITYKGLYLYGSMGVGKSRVAGAIANELAGMGVDVLMVYVPDYLGEVKESISTNDVQAKIDALKSVDVLILDDIGADTLSSWTRDDVMGPILQSRMETKATIYTSNLNMKELFDYFVSVKDLKDQRDRKRHEVKATRIMDRIEPFVKVLHVGGRNRRRDNLHNTGG</sequence>
<dbReference type="Proteomes" id="UP000637643">
    <property type="component" value="Unassembled WGS sequence"/>
</dbReference>
<reference evidence="2" key="1">
    <citation type="journal article" date="2014" name="Int. J. Syst. Evol. Microbiol.">
        <title>Complete genome sequence of Corynebacterium casei LMG S-19264T (=DSM 44701T), isolated from a smear-ripened cheese.</title>
        <authorList>
            <consortium name="US DOE Joint Genome Institute (JGI-PGF)"/>
            <person name="Walter F."/>
            <person name="Albersmeier A."/>
            <person name="Kalinowski J."/>
            <person name="Ruckert C."/>
        </authorList>
    </citation>
    <scope>NUCLEOTIDE SEQUENCE</scope>
    <source>
        <strain evidence="2">CGMCC 1.16134</strain>
    </source>
</reference>
<dbReference type="GO" id="GO:0005524">
    <property type="term" value="F:ATP binding"/>
    <property type="evidence" value="ECO:0007669"/>
    <property type="project" value="InterPro"/>
</dbReference>